<feature type="domain" description="ABC transporter" evidence="8">
    <location>
        <begin position="378"/>
        <end position="615"/>
    </location>
</feature>
<dbReference type="PANTHER" id="PTHR43394">
    <property type="entry name" value="ATP-DEPENDENT PERMEASE MDL1, MITOCHONDRIAL"/>
    <property type="match status" value="1"/>
</dbReference>
<feature type="domain" description="ABC transmembrane type-1" evidence="9">
    <location>
        <begin position="58"/>
        <end position="344"/>
    </location>
</feature>
<dbReference type="InterPro" id="IPR003593">
    <property type="entry name" value="AAA+_ATPase"/>
</dbReference>
<evidence type="ECO:0000256" key="2">
    <source>
        <dbReference type="ARBA" id="ARBA00022692"/>
    </source>
</evidence>
<keyword evidence="5 7" id="KW-1133">Transmembrane helix</keyword>
<accession>A0ABN1NLN6</accession>
<gene>
    <name evidence="10" type="ORF">GCM10009560_00030</name>
</gene>
<feature type="transmembrane region" description="Helical" evidence="7">
    <location>
        <begin position="198"/>
        <end position="215"/>
    </location>
</feature>
<proteinExistence type="predicted"/>
<dbReference type="SMART" id="SM00382">
    <property type="entry name" value="AAA"/>
    <property type="match status" value="1"/>
</dbReference>
<keyword evidence="11" id="KW-1185">Reference proteome</keyword>
<evidence type="ECO:0000256" key="1">
    <source>
        <dbReference type="ARBA" id="ARBA00004651"/>
    </source>
</evidence>
<dbReference type="Pfam" id="PF00005">
    <property type="entry name" value="ABC_tran"/>
    <property type="match status" value="1"/>
</dbReference>
<sequence>MCVADDVLDGIELNEQPWFRHDAEVTATGLLAMIGRLPVLVRECLVVSWRTSRLDSMVSFGSTVLSALCTAFGLLATTDVLSRLFSSVPTAERLVAALPAIGAVVGAMVLRSAFSEVGSWARARLDPLLSQAVDEEVVALTTRVELAAFDDPDFHDQVQRVSMTSRGPTMLLWAVHATISGFTGLLAISGALGVLHPVLLPLILLAAVPSTWASIRSARVGYRTSTGVAAARRRRNVLDNLMTQRPAAAEIRSYTMRSHLLAEFGRIYRWITAYELRAVRKQQLTGIWGDVFGGLATGLVYTALGLLLWSGQVELAVAATAVLAIQRAGSATGQALHGVNQAYEAGLFYEDYLRFRAEAGDRAEATGHRAPPADADRIVVEDVTFAYPTADEPALSGVSVRVSPGEVVALVGGNGSGKTTLAKIISGLYLPGQGTVTWGGVSHQDIDRARLRERIAVIAQDFTHWPFTAGQNIAIGRHDSGRSLEEALAASGASDVVTRLAHGLDTMLDPSYRGGTDLSGGQWQRIAVARGLYRDAPLLVCDEPTAALDARSEHAIFETIRRHAAQRTVLMITHRLASVRWADRIYVLENGKVAEEGTHASLMARKGIYAEMFTLQSRAYTEEG</sequence>
<keyword evidence="2 7" id="KW-0812">Transmembrane</keyword>
<dbReference type="Gene3D" id="1.20.1560.10">
    <property type="entry name" value="ABC transporter type 1, transmembrane domain"/>
    <property type="match status" value="1"/>
</dbReference>
<organism evidence="10 11">
    <name type="scientific">Nonomuraea longicatena</name>
    <dbReference type="NCBI Taxonomy" id="83682"/>
    <lineage>
        <taxon>Bacteria</taxon>
        <taxon>Bacillati</taxon>
        <taxon>Actinomycetota</taxon>
        <taxon>Actinomycetes</taxon>
        <taxon>Streptosporangiales</taxon>
        <taxon>Streptosporangiaceae</taxon>
        <taxon>Nonomuraea</taxon>
    </lineage>
</organism>
<comment type="caution">
    <text evidence="10">The sequence shown here is derived from an EMBL/GenBank/DDBJ whole genome shotgun (WGS) entry which is preliminary data.</text>
</comment>
<dbReference type="PANTHER" id="PTHR43394:SF1">
    <property type="entry name" value="ATP-BINDING CASSETTE SUB-FAMILY B MEMBER 10, MITOCHONDRIAL"/>
    <property type="match status" value="1"/>
</dbReference>
<evidence type="ECO:0000256" key="4">
    <source>
        <dbReference type="ARBA" id="ARBA00022840"/>
    </source>
</evidence>
<dbReference type="InterPro" id="IPR036640">
    <property type="entry name" value="ABC1_TM_sf"/>
</dbReference>
<evidence type="ECO:0000313" key="10">
    <source>
        <dbReference type="EMBL" id="GAA0911205.1"/>
    </source>
</evidence>
<evidence type="ECO:0000259" key="8">
    <source>
        <dbReference type="PROSITE" id="PS50893"/>
    </source>
</evidence>
<dbReference type="PROSITE" id="PS50893">
    <property type="entry name" value="ABC_TRANSPORTER_2"/>
    <property type="match status" value="1"/>
</dbReference>
<evidence type="ECO:0000256" key="7">
    <source>
        <dbReference type="SAM" id="Phobius"/>
    </source>
</evidence>
<dbReference type="SUPFAM" id="SSF52540">
    <property type="entry name" value="P-loop containing nucleoside triphosphate hydrolases"/>
    <property type="match status" value="1"/>
</dbReference>
<dbReference type="PROSITE" id="PS00211">
    <property type="entry name" value="ABC_TRANSPORTER_1"/>
    <property type="match status" value="1"/>
</dbReference>
<feature type="transmembrane region" description="Helical" evidence="7">
    <location>
        <begin position="287"/>
        <end position="309"/>
    </location>
</feature>
<dbReference type="InterPro" id="IPR027417">
    <property type="entry name" value="P-loop_NTPase"/>
</dbReference>
<dbReference type="Proteomes" id="UP001501578">
    <property type="component" value="Unassembled WGS sequence"/>
</dbReference>
<protein>
    <submittedName>
        <fullName evidence="10">ABC transporter ATP-binding protein</fullName>
    </submittedName>
</protein>
<dbReference type="SUPFAM" id="SSF90123">
    <property type="entry name" value="ABC transporter transmembrane region"/>
    <property type="match status" value="1"/>
</dbReference>
<dbReference type="PROSITE" id="PS50929">
    <property type="entry name" value="ABC_TM1F"/>
    <property type="match status" value="1"/>
</dbReference>
<dbReference type="InterPro" id="IPR039421">
    <property type="entry name" value="Type_1_exporter"/>
</dbReference>
<evidence type="ECO:0000256" key="6">
    <source>
        <dbReference type="ARBA" id="ARBA00023136"/>
    </source>
</evidence>
<dbReference type="Gene3D" id="3.40.50.300">
    <property type="entry name" value="P-loop containing nucleotide triphosphate hydrolases"/>
    <property type="match status" value="1"/>
</dbReference>
<evidence type="ECO:0000256" key="3">
    <source>
        <dbReference type="ARBA" id="ARBA00022741"/>
    </source>
</evidence>
<dbReference type="InterPro" id="IPR003439">
    <property type="entry name" value="ABC_transporter-like_ATP-bd"/>
</dbReference>
<evidence type="ECO:0000259" key="9">
    <source>
        <dbReference type="PROSITE" id="PS50929"/>
    </source>
</evidence>
<evidence type="ECO:0000256" key="5">
    <source>
        <dbReference type="ARBA" id="ARBA00022989"/>
    </source>
</evidence>
<dbReference type="GO" id="GO:0005524">
    <property type="term" value="F:ATP binding"/>
    <property type="evidence" value="ECO:0007669"/>
    <property type="project" value="UniProtKB-KW"/>
</dbReference>
<feature type="transmembrane region" description="Helical" evidence="7">
    <location>
        <begin position="96"/>
        <end position="114"/>
    </location>
</feature>
<feature type="transmembrane region" description="Helical" evidence="7">
    <location>
        <begin position="170"/>
        <end position="192"/>
    </location>
</feature>
<evidence type="ECO:0000313" key="11">
    <source>
        <dbReference type="Proteomes" id="UP001501578"/>
    </source>
</evidence>
<dbReference type="InterPro" id="IPR017871">
    <property type="entry name" value="ABC_transporter-like_CS"/>
</dbReference>
<reference evidence="10 11" key="1">
    <citation type="journal article" date="2019" name="Int. J. Syst. Evol. Microbiol.">
        <title>The Global Catalogue of Microorganisms (GCM) 10K type strain sequencing project: providing services to taxonomists for standard genome sequencing and annotation.</title>
        <authorList>
            <consortium name="The Broad Institute Genomics Platform"/>
            <consortium name="The Broad Institute Genome Sequencing Center for Infectious Disease"/>
            <person name="Wu L."/>
            <person name="Ma J."/>
        </authorList>
    </citation>
    <scope>NUCLEOTIDE SEQUENCE [LARGE SCALE GENOMIC DNA]</scope>
    <source>
        <strain evidence="10 11">JCM 11136</strain>
    </source>
</reference>
<keyword evidence="3" id="KW-0547">Nucleotide-binding</keyword>
<feature type="transmembrane region" description="Helical" evidence="7">
    <location>
        <begin position="57"/>
        <end position="76"/>
    </location>
</feature>
<dbReference type="EMBL" id="BAAAHQ010000001">
    <property type="protein sequence ID" value="GAA0911205.1"/>
    <property type="molecule type" value="Genomic_DNA"/>
</dbReference>
<name>A0ABN1NLN6_9ACTN</name>
<comment type="subcellular location">
    <subcellularLocation>
        <location evidence="1">Cell membrane</location>
        <topology evidence="1">Multi-pass membrane protein</topology>
    </subcellularLocation>
</comment>
<dbReference type="InterPro" id="IPR011527">
    <property type="entry name" value="ABC1_TM_dom"/>
</dbReference>
<keyword evidence="4 10" id="KW-0067">ATP-binding</keyword>
<keyword evidence="6 7" id="KW-0472">Membrane</keyword>